<organism evidence="1 2">
    <name type="scientific">Bifidobacterium longum</name>
    <dbReference type="NCBI Taxonomy" id="216816"/>
    <lineage>
        <taxon>Bacteria</taxon>
        <taxon>Bacillati</taxon>
        <taxon>Actinomycetota</taxon>
        <taxon>Actinomycetes</taxon>
        <taxon>Bifidobacteriales</taxon>
        <taxon>Bifidobacteriaceae</taxon>
        <taxon>Bifidobacterium</taxon>
    </lineage>
</organism>
<evidence type="ECO:0000313" key="1">
    <source>
        <dbReference type="EMBL" id="RGW65500.1"/>
    </source>
</evidence>
<dbReference type="AlphaFoldDB" id="A0A395Y0E6"/>
<name>A0A395Y0E6_BIFLN</name>
<sequence length="110" mass="12289">MRMLAVPPLKLAFMDSAYKENASTGGYLIHQRTIDTDSSAMLSFQANPIIFVLEHALTVKLGVLGNVEALMSALTYPFKAGVNLCQLMIIHKHTAYVKDPIAEWLRLWLI</sequence>
<reference evidence="1 2" key="1">
    <citation type="submission" date="2018-08" db="EMBL/GenBank/DDBJ databases">
        <title>A genome reference for cultivated species of the human gut microbiota.</title>
        <authorList>
            <person name="Zou Y."/>
            <person name="Xue W."/>
            <person name="Luo G."/>
        </authorList>
    </citation>
    <scope>NUCLEOTIDE SEQUENCE [LARGE SCALE GENOMIC DNA]</scope>
    <source>
        <strain evidence="1 2">AF11-12</strain>
    </source>
</reference>
<dbReference type="EMBL" id="QSAR01000002">
    <property type="protein sequence ID" value="RGW65500.1"/>
    <property type="molecule type" value="Genomic_DNA"/>
</dbReference>
<proteinExistence type="predicted"/>
<accession>A0A395Y0E6</accession>
<comment type="caution">
    <text evidence="1">The sequence shown here is derived from an EMBL/GenBank/DDBJ whole genome shotgun (WGS) entry which is preliminary data.</text>
</comment>
<protein>
    <submittedName>
        <fullName evidence="1">Uncharacterized protein</fullName>
    </submittedName>
</protein>
<dbReference type="RefSeq" id="WP_117760871.1">
    <property type="nucleotide sequence ID" value="NZ_QSAM01000001.1"/>
</dbReference>
<gene>
    <name evidence="1" type="ORF">DWV59_01530</name>
</gene>
<evidence type="ECO:0000313" key="2">
    <source>
        <dbReference type="Proteomes" id="UP000265775"/>
    </source>
</evidence>
<dbReference type="Proteomes" id="UP000265775">
    <property type="component" value="Unassembled WGS sequence"/>
</dbReference>